<dbReference type="RefSeq" id="WP_284398279.1">
    <property type="nucleotide sequence ID" value="NZ_BSNQ01000003.1"/>
</dbReference>
<organism evidence="1 2">
    <name type="scientific">Dyella lipolytica</name>
    <dbReference type="NCBI Taxonomy" id="1867835"/>
    <lineage>
        <taxon>Bacteria</taxon>
        <taxon>Pseudomonadati</taxon>
        <taxon>Pseudomonadota</taxon>
        <taxon>Gammaproteobacteria</taxon>
        <taxon>Lysobacterales</taxon>
        <taxon>Rhodanobacteraceae</taxon>
        <taxon>Dyella</taxon>
    </lineage>
</organism>
<evidence type="ECO:0000313" key="2">
    <source>
        <dbReference type="Proteomes" id="UP001620405"/>
    </source>
</evidence>
<gene>
    <name evidence="1" type="ORF">ISP13_05970</name>
</gene>
<sequence>MKQDAGRLKMCAMLIVLLAIGAGERLSAQNQQHSYPTMAPLSEYLMGDRDAEIALARSAAPKTISGEAKILVLGPHGYVTAVEGKNGFVCVVDRSWTAEFENPEFWNPKLRGPICFNRQAAQSILPITYKRTELALAGQSKNQIMEGMKAAFAKKQLPPLAPGGMSYMMSKGGYLNDAAGHWIPHLMFYTSREVDWGADLPGSPIMLNPQLEGDRDPIKVFMIPAGKWSDGTAAPVM</sequence>
<keyword evidence="2" id="KW-1185">Reference proteome</keyword>
<accession>A0ABW8IVU6</accession>
<protein>
    <submittedName>
        <fullName evidence="1">Uncharacterized protein</fullName>
    </submittedName>
</protein>
<evidence type="ECO:0000313" key="1">
    <source>
        <dbReference type="EMBL" id="MFK2873074.1"/>
    </source>
</evidence>
<proteinExistence type="predicted"/>
<name>A0ABW8IVU6_9GAMM</name>
<dbReference type="Proteomes" id="UP001620405">
    <property type="component" value="Unassembled WGS sequence"/>
</dbReference>
<comment type="caution">
    <text evidence="1">The sequence shown here is derived from an EMBL/GenBank/DDBJ whole genome shotgun (WGS) entry which is preliminary data.</text>
</comment>
<dbReference type="EMBL" id="JADIKG010000011">
    <property type="protein sequence ID" value="MFK2873074.1"/>
    <property type="molecule type" value="Genomic_DNA"/>
</dbReference>
<reference evidence="1 2" key="1">
    <citation type="submission" date="2020-10" db="EMBL/GenBank/DDBJ databases">
        <title>Phylogeny of dyella-like bacteria.</title>
        <authorList>
            <person name="Fu J."/>
        </authorList>
    </citation>
    <scope>NUCLEOTIDE SEQUENCE [LARGE SCALE GENOMIC DNA]</scope>
    <source>
        <strain evidence="1 2">DHOB07</strain>
    </source>
</reference>